<dbReference type="InterPro" id="IPR027417">
    <property type="entry name" value="P-loop_NTPase"/>
</dbReference>
<reference evidence="6 7" key="1">
    <citation type="submission" date="2018-11" db="EMBL/GenBank/DDBJ databases">
        <authorList>
            <consortium name="Pathogen Informatics"/>
        </authorList>
    </citation>
    <scope>NUCLEOTIDE SEQUENCE [LARGE SCALE GENOMIC DNA]</scope>
</reference>
<evidence type="ECO:0000256" key="4">
    <source>
        <dbReference type="ARBA" id="ARBA00023125"/>
    </source>
</evidence>
<dbReference type="GO" id="GO:0140664">
    <property type="term" value="F:ATP-dependent DNA damage sensor activity"/>
    <property type="evidence" value="ECO:0007669"/>
    <property type="project" value="InterPro"/>
</dbReference>
<dbReference type="SMART" id="SM00534">
    <property type="entry name" value="MUTSac"/>
    <property type="match status" value="1"/>
</dbReference>
<dbReference type="GO" id="GO:0030983">
    <property type="term" value="F:mismatched DNA binding"/>
    <property type="evidence" value="ECO:0007669"/>
    <property type="project" value="InterPro"/>
</dbReference>
<dbReference type="GO" id="GO:0007131">
    <property type="term" value="P:reciprocal meiotic recombination"/>
    <property type="evidence" value="ECO:0007669"/>
    <property type="project" value="TreeGrafter"/>
</dbReference>
<dbReference type="SUPFAM" id="SSF52540">
    <property type="entry name" value="P-loop containing nucleoside triphosphate hydrolases"/>
    <property type="match status" value="1"/>
</dbReference>
<evidence type="ECO:0000256" key="3">
    <source>
        <dbReference type="ARBA" id="ARBA00022840"/>
    </source>
</evidence>
<gene>
    <name evidence="6" type="ORF">DILT_LOCUS10830</name>
</gene>
<dbReference type="AlphaFoldDB" id="A0A3P7P2Y8"/>
<accession>A0A3P7P2Y8</accession>
<feature type="domain" description="DNA mismatch repair proteins mutS family" evidence="5">
    <location>
        <begin position="1"/>
        <end position="141"/>
    </location>
</feature>
<evidence type="ECO:0000256" key="1">
    <source>
        <dbReference type="ARBA" id="ARBA00006271"/>
    </source>
</evidence>
<dbReference type="Pfam" id="PF00488">
    <property type="entry name" value="MutS_V"/>
    <property type="match status" value="1"/>
</dbReference>
<dbReference type="GO" id="GO:0005524">
    <property type="term" value="F:ATP binding"/>
    <property type="evidence" value="ECO:0007669"/>
    <property type="project" value="UniProtKB-KW"/>
</dbReference>
<dbReference type="InterPro" id="IPR045076">
    <property type="entry name" value="MutS"/>
</dbReference>
<dbReference type="GO" id="GO:0006298">
    <property type="term" value="P:mismatch repair"/>
    <property type="evidence" value="ECO:0007669"/>
    <property type="project" value="InterPro"/>
</dbReference>
<dbReference type="OrthoDB" id="276261at2759"/>
<dbReference type="InterPro" id="IPR000432">
    <property type="entry name" value="DNA_mismatch_repair_MutS_C"/>
</dbReference>
<organism evidence="6 7">
    <name type="scientific">Dibothriocephalus latus</name>
    <name type="common">Fish tapeworm</name>
    <name type="synonym">Diphyllobothrium latum</name>
    <dbReference type="NCBI Taxonomy" id="60516"/>
    <lineage>
        <taxon>Eukaryota</taxon>
        <taxon>Metazoa</taxon>
        <taxon>Spiralia</taxon>
        <taxon>Lophotrochozoa</taxon>
        <taxon>Platyhelminthes</taxon>
        <taxon>Cestoda</taxon>
        <taxon>Eucestoda</taxon>
        <taxon>Diphyllobothriidea</taxon>
        <taxon>Diphyllobothriidae</taxon>
        <taxon>Dibothriocephalus</taxon>
    </lineage>
</organism>
<keyword evidence="2" id="KW-0547">Nucleotide-binding</keyword>
<name>A0A3P7P2Y8_DIBLA</name>
<dbReference type="Proteomes" id="UP000281553">
    <property type="component" value="Unassembled WGS sequence"/>
</dbReference>
<keyword evidence="4" id="KW-0238">DNA-binding</keyword>
<keyword evidence="3" id="KW-0067">ATP-binding</keyword>
<protein>
    <recommendedName>
        <fullName evidence="5">DNA mismatch repair proteins mutS family domain-containing protein</fullName>
    </recommendedName>
</protein>
<dbReference type="Gene3D" id="3.40.50.300">
    <property type="entry name" value="P-loop containing nucleotide triphosphate hydrolases"/>
    <property type="match status" value="1"/>
</dbReference>
<dbReference type="PANTHER" id="PTHR11361:SF21">
    <property type="entry name" value="MUTS PROTEIN HOMOLOG 4"/>
    <property type="match status" value="1"/>
</dbReference>
<evidence type="ECO:0000256" key="2">
    <source>
        <dbReference type="ARBA" id="ARBA00022741"/>
    </source>
</evidence>
<evidence type="ECO:0000313" key="7">
    <source>
        <dbReference type="Proteomes" id="UP000281553"/>
    </source>
</evidence>
<evidence type="ECO:0000313" key="6">
    <source>
        <dbReference type="EMBL" id="VDN14999.1"/>
    </source>
</evidence>
<proteinExistence type="inferred from homology"/>
<comment type="similarity">
    <text evidence="1">Belongs to the DNA mismatch repair MutS family.</text>
</comment>
<dbReference type="EMBL" id="UYRU01061070">
    <property type="protein sequence ID" value="VDN14999.1"/>
    <property type="molecule type" value="Genomic_DNA"/>
</dbReference>
<dbReference type="PANTHER" id="PTHR11361">
    <property type="entry name" value="DNA MISMATCH REPAIR PROTEIN MUTS FAMILY MEMBER"/>
    <property type="match status" value="1"/>
</dbReference>
<evidence type="ECO:0000259" key="5">
    <source>
        <dbReference type="SMART" id="SM00534"/>
    </source>
</evidence>
<sequence length="265" mass="29404">MAQIGSFVPAKFAAIRLADKIFVRMGSRDDMFTNASTFMFEMREVGHIIRSATETSLVLIDDFGLCTTDEDCFALSHAVCYHLSQTRTFTFFATADETLGQLQFQDDNIEICHFSVDIGGLKRPHKGLGSLVLPKRARIAHPSPTALQTSFANSSFDQSLLNISSSSFSALSTQSDADNQPVSHVRYTYKLKKGVGPRSACMLQLLRRFALDPQLIESIEKYYYMLCQDGYTHMPQKPALGSMEVGSPVISLVSLLTLFWSQASV</sequence>
<dbReference type="GO" id="GO:0005634">
    <property type="term" value="C:nucleus"/>
    <property type="evidence" value="ECO:0007669"/>
    <property type="project" value="TreeGrafter"/>
</dbReference>
<keyword evidence="7" id="KW-1185">Reference proteome</keyword>